<dbReference type="Pfam" id="PF05699">
    <property type="entry name" value="Dimer_Tnp_hAT"/>
    <property type="match status" value="1"/>
</dbReference>
<dbReference type="GO" id="GO:0046983">
    <property type="term" value="F:protein dimerization activity"/>
    <property type="evidence" value="ECO:0007669"/>
    <property type="project" value="InterPro"/>
</dbReference>
<dbReference type="AlphaFoldDB" id="A0A8S2W582"/>
<evidence type="ECO:0000313" key="3">
    <source>
        <dbReference type="Proteomes" id="UP000676336"/>
    </source>
</evidence>
<dbReference type="SUPFAM" id="SSF53098">
    <property type="entry name" value="Ribonuclease H-like"/>
    <property type="match status" value="1"/>
</dbReference>
<gene>
    <name evidence="2" type="ORF">SMN809_LOCUS31100</name>
</gene>
<dbReference type="Proteomes" id="UP000676336">
    <property type="component" value="Unassembled WGS sequence"/>
</dbReference>
<dbReference type="InterPro" id="IPR012337">
    <property type="entry name" value="RNaseH-like_sf"/>
</dbReference>
<sequence length="220" mass="25367">MFANENFQKYNENSYYNPNYVKCTFSLYLPVAPIWSNLVIGNLGRYGYRPAELIERCGCHNSRTTGISESRLEVIKHTVLQGEAQSLTSSNQSSITKPSNKEQQSSQATMLQNFFITCGIKLQATSTSFKPSTIKEEITQYVVTINLYQTFNQYWYANKDRLPIFSSFVRQYNIMCATSIDYESSFNIADFLHHKNRSSLSPSTLRYSMILREQVKNKQT</sequence>
<organism evidence="2 3">
    <name type="scientific">Rotaria magnacalcarata</name>
    <dbReference type="NCBI Taxonomy" id="392030"/>
    <lineage>
        <taxon>Eukaryota</taxon>
        <taxon>Metazoa</taxon>
        <taxon>Spiralia</taxon>
        <taxon>Gnathifera</taxon>
        <taxon>Rotifera</taxon>
        <taxon>Eurotatoria</taxon>
        <taxon>Bdelloidea</taxon>
        <taxon>Philodinida</taxon>
        <taxon>Philodinidae</taxon>
        <taxon>Rotaria</taxon>
    </lineage>
</organism>
<accession>A0A8S2W582</accession>
<dbReference type="EMBL" id="CAJOBI010061018">
    <property type="protein sequence ID" value="CAF4415491.1"/>
    <property type="molecule type" value="Genomic_DNA"/>
</dbReference>
<name>A0A8S2W582_9BILA</name>
<comment type="caution">
    <text evidence="2">The sequence shown here is derived from an EMBL/GenBank/DDBJ whole genome shotgun (WGS) entry which is preliminary data.</text>
</comment>
<evidence type="ECO:0000313" key="2">
    <source>
        <dbReference type="EMBL" id="CAF4415491.1"/>
    </source>
</evidence>
<protein>
    <recommendedName>
        <fullName evidence="1">HAT C-terminal dimerisation domain-containing protein</fullName>
    </recommendedName>
</protein>
<reference evidence="2" key="1">
    <citation type="submission" date="2021-02" db="EMBL/GenBank/DDBJ databases">
        <authorList>
            <person name="Nowell W R."/>
        </authorList>
    </citation>
    <scope>NUCLEOTIDE SEQUENCE</scope>
</reference>
<evidence type="ECO:0000259" key="1">
    <source>
        <dbReference type="Pfam" id="PF05699"/>
    </source>
</evidence>
<feature type="domain" description="HAT C-terminal dimerisation" evidence="1">
    <location>
        <begin position="153"/>
        <end position="213"/>
    </location>
</feature>
<dbReference type="InterPro" id="IPR008906">
    <property type="entry name" value="HATC_C_dom"/>
</dbReference>
<proteinExistence type="predicted"/>